<name>A0A650CPY5_9CREN</name>
<dbReference type="OrthoDB" id="56622at2157"/>
<sequence>MDDVYRLILSTSMSGIIWGANTVVVSLYLLSLHYSPLFIGVLFTLSILVSSVEGFIFSILGDLYGRKKFALLSRGLSAVFIFLFYLKFVYAYIFMVGWGSGSLISAIIADKAKNLERVYSYQTSLNILFSVLGSSLPLFLSYSQIFLLEFVVSLISFSLLFTVREDYKGKIKLINLINVIKLSSLPTISKFLPEALIGFGAGLILPLMSLWFRLRFYVTASDISPVFMSSQLTLALAVIYSSKLSEKLGMVKTIVYTHVVATLLLFVLPFSPTFFVASVIYVLRNALMNMASPVLVMSLIPRDERSRASSLIQLIDSLPRAFAPSLGGYLFNKGNLVLPFLITGALYFTSTIVFYSLFRNVKR</sequence>
<feature type="transmembrane region" description="Helical" evidence="1">
    <location>
        <begin position="254"/>
        <end position="283"/>
    </location>
</feature>
<evidence type="ECO:0000313" key="3">
    <source>
        <dbReference type="Proteomes" id="UP000423396"/>
    </source>
</evidence>
<dbReference type="SUPFAM" id="SSF103473">
    <property type="entry name" value="MFS general substrate transporter"/>
    <property type="match status" value="1"/>
</dbReference>
<evidence type="ECO:0000313" key="2">
    <source>
        <dbReference type="EMBL" id="QGR19712.1"/>
    </source>
</evidence>
<dbReference type="AlphaFoldDB" id="A0A650CPY5"/>
<dbReference type="InterPro" id="IPR011701">
    <property type="entry name" value="MFS"/>
</dbReference>
<dbReference type="GO" id="GO:0022857">
    <property type="term" value="F:transmembrane transporter activity"/>
    <property type="evidence" value="ECO:0007669"/>
    <property type="project" value="InterPro"/>
</dbReference>
<keyword evidence="1" id="KW-0812">Transmembrane</keyword>
<evidence type="ECO:0000256" key="1">
    <source>
        <dbReference type="SAM" id="Phobius"/>
    </source>
</evidence>
<feature type="transmembrane region" description="Helical" evidence="1">
    <location>
        <begin position="191"/>
        <end position="211"/>
    </location>
</feature>
<feature type="transmembrane region" description="Helical" evidence="1">
    <location>
        <begin position="37"/>
        <end position="57"/>
    </location>
</feature>
<dbReference type="PANTHER" id="PTHR23520">
    <property type="entry name" value="TRANSPORTER, PUTATIVE (AFU_ORTHOLOGUE AFUA_3G04000)-RELATED"/>
    <property type="match status" value="1"/>
</dbReference>
<dbReference type="PANTHER" id="PTHR23520:SF5">
    <property type="entry name" value="TRANSPORTER, PUTATIVE (AFU_ORTHOLOGUE AFUA_3G04000)-RELATED"/>
    <property type="match status" value="1"/>
</dbReference>
<feature type="transmembrane region" description="Helical" evidence="1">
    <location>
        <begin position="336"/>
        <end position="358"/>
    </location>
</feature>
<dbReference type="Pfam" id="PF07690">
    <property type="entry name" value="MFS_1"/>
    <property type="match status" value="2"/>
</dbReference>
<feature type="transmembrane region" description="Helical" evidence="1">
    <location>
        <begin position="223"/>
        <end position="242"/>
    </location>
</feature>
<dbReference type="RefSeq" id="WP_156006757.1">
    <property type="nucleotide sequence ID" value="NZ_CP045483.1"/>
</dbReference>
<feature type="transmembrane region" description="Helical" evidence="1">
    <location>
        <begin position="7"/>
        <end position="31"/>
    </location>
</feature>
<dbReference type="EMBL" id="CP045483">
    <property type="protein sequence ID" value="QGR19712.1"/>
    <property type="molecule type" value="Genomic_DNA"/>
</dbReference>
<keyword evidence="1" id="KW-1133">Transmembrane helix</keyword>
<protein>
    <submittedName>
        <fullName evidence="2">MFS transporter</fullName>
    </submittedName>
</protein>
<accession>A0A650CPY5</accession>
<dbReference type="Proteomes" id="UP000423396">
    <property type="component" value="Chromosome"/>
</dbReference>
<dbReference type="KEGG" id="sazo:D1868_06690"/>
<dbReference type="Gene3D" id="1.20.1250.20">
    <property type="entry name" value="MFS general substrate transporter like domains"/>
    <property type="match status" value="2"/>
</dbReference>
<keyword evidence="3" id="KW-1185">Reference proteome</keyword>
<gene>
    <name evidence="2" type="ORF">D1868_06690</name>
</gene>
<dbReference type="GeneID" id="42798743"/>
<dbReference type="InterPro" id="IPR036259">
    <property type="entry name" value="MFS_trans_sf"/>
</dbReference>
<feature type="transmembrane region" description="Helical" evidence="1">
    <location>
        <begin position="145"/>
        <end position="163"/>
    </location>
</feature>
<reference evidence="2 3" key="1">
    <citation type="submission" date="2019-10" db="EMBL/GenBank/DDBJ databases">
        <title>Genome Sequences from Six Type Strain Members of the Archaeal Family Sulfolobaceae: Acidianus ambivalens, Acidianus infernus, Metallosphaera prunae, Stygiolobus azoricus, Sulfolobus metallicus, and Sulfurisphaera ohwakuensis.</title>
        <authorList>
            <person name="Counts J.A."/>
            <person name="Kelly R.M."/>
        </authorList>
    </citation>
    <scope>NUCLEOTIDE SEQUENCE [LARGE SCALE GENOMIC DNA]</scope>
    <source>
        <strain evidence="2 3">FC6</strain>
    </source>
</reference>
<organism evidence="2 3">
    <name type="scientific">Stygiolobus azoricus</name>
    <dbReference type="NCBI Taxonomy" id="41675"/>
    <lineage>
        <taxon>Archaea</taxon>
        <taxon>Thermoproteota</taxon>
        <taxon>Thermoprotei</taxon>
        <taxon>Sulfolobales</taxon>
        <taxon>Sulfolobaceae</taxon>
        <taxon>Stygiolobus</taxon>
    </lineage>
</organism>
<keyword evidence="1" id="KW-0472">Membrane</keyword>
<proteinExistence type="predicted"/>
<feature type="transmembrane region" description="Helical" evidence="1">
    <location>
        <begin position="69"/>
        <end position="86"/>
    </location>
</feature>